<keyword evidence="2" id="KW-1133">Transmembrane helix</keyword>
<evidence type="ECO:0000256" key="1">
    <source>
        <dbReference type="SAM" id="MobiDB-lite"/>
    </source>
</evidence>
<keyword evidence="2" id="KW-0812">Transmembrane</keyword>
<comment type="caution">
    <text evidence="3">The sequence shown here is derived from an EMBL/GenBank/DDBJ whole genome shotgun (WGS) entry which is preliminary data.</text>
</comment>
<feature type="transmembrane region" description="Helical" evidence="2">
    <location>
        <begin position="94"/>
        <end position="114"/>
    </location>
</feature>
<proteinExistence type="predicted"/>
<feature type="transmembrane region" description="Helical" evidence="2">
    <location>
        <begin position="23"/>
        <end position="43"/>
    </location>
</feature>
<keyword evidence="4" id="KW-1185">Reference proteome</keyword>
<name>A0ABP6ZB21_9ACTN</name>
<accession>A0ABP6ZB21</accession>
<evidence type="ECO:0000313" key="4">
    <source>
        <dbReference type="Proteomes" id="UP001501490"/>
    </source>
</evidence>
<gene>
    <name evidence="3" type="ORF">GCM10022236_01830</name>
</gene>
<evidence type="ECO:0000313" key="3">
    <source>
        <dbReference type="EMBL" id="GAA3603748.1"/>
    </source>
</evidence>
<feature type="region of interest" description="Disordered" evidence="1">
    <location>
        <begin position="121"/>
        <end position="160"/>
    </location>
</feature>
<evidence type="ECO:0000256" key="2">
    <source>
        <dbReference type="SAM" id="Phobius"/>
    </source>
</evidence>
<dbReference type="Proteomes" id="UP001501490">
    <property type="component" value="Unassembled WGS sequence"/>
</dbReference>
<sequence>MGSPMGSASSLWQGVEMPAADTVLLPICVGLTLLGIIATGIAWRRGNRGRVIQGIGLALAPIALYFTGLLRILWDFVVAVIGWASRIIFSPAVWIGLSLLGVCIVLWVVGGVVARRSAAKAGSNSGGTAKAAAGRTSSAKAVGPAKPAGRSTSTPPIDDDFAEIEALLKKRGIE</sequence>
<evidence type="ECO:0008006" key="5">
    <source>
        <dbReference type="Google" id="ProtNLM"/>
    </source>
</evidence>
<protein>
    <recommendedName>
        <fullName evidence="5">Cellulose synthase</fullName>
    </recommendedName>
</protein>
<reference evidence="4" key="1">
    <citation type="journal article" date="2019" name="Int. J. Syst. Evol. Microbiol.">
        <title>The Global Catalogue of Microorganisms (GCM) 10K type strain sequencing project: providing services to taxonomists for standard genome sequencing and annotation.</title>
        <authorList>
            <consortium name="The Broad Institute Genomics Platform"/>
            <consortium name="The Broad Institute Genome Sequencing Center for Infectious Disease"/>
            <person name="Wu L."/>
            <person name="Ma J."/>
        </authorList>
    </citation>
    <scope>NUCLEOTIDE SEQUENCE [LARGE SCALE GENOMIC DNA]</scope>
    <source>
        <strain evidence="4">JCM 16929</strain>
    </source>
</reference>
<keyword evidence="2" id="KW-0472">Membrane</keyword>
<feature type="transmembrane region" description="Helical" evidence="2">
    <location>
        <begin position="55"/>
        <end position="74"/>
    </location>
</feature>
<organism evidence="3 4">
    <name type="scientific">Microlunatus ginsengisoli</name>
    <dbReference type="NCBI Taxonomy" id="363863"/>
    <lineage>
        <taxon>Bacteria</taxon>
        <taxon>Bacillati</taxon>
        <taxon>Actinomycetota</taxon>
        <taxon>Actinomycetes</taxon>
        <taxon>Propionibacteriales</taxon>
        <taxon>Propionibacteriaceae</taxon>
        <taxon>Microlunatus</taxon>
    </lineage>
</organism>
<dbReference type="EMBL" id="BAABAB010000002">
    <property type="protein sequence ID" value="GAA3603748.1"/>
    <property type="molecule type" value="Genomic_DNA"/>
</dbReference>